<organism evidence="4 5">
    <name type="scientific">Hyalangium rubrum</name>
    <dbReference type="NCBI Taxonomy" id="3103134"/>
    <lineage>
        <taxon>Bacteria</taxon>
        <taxon>Pseudomonadati</taxon>
        <taxon>Myxococcota</taxon>
        <taxon>Myxococcia</taxon>
        <taxon>Myxococcales</taxon>
        <taxon>Cystobacterineae</taxon>
        <taxon>Archangiaceae</taxon>
        <taxon>Hyalangium</taxon>
    </lineage>
</organism>
<sequence length="653" mass="67395">MNKRAQGGVLAVLLLVGIGVGLFLMRGRDTHSLPSPPAPTAQVAKPPAPAVPAPPPSVPSRHAAPLRLVPAATSSEDMRATHGAFEGRVVSATTGEGIAGAELTFSSDRGGASSIRTGADGRFRFLPGAPGTYQLAVVTAQGYLPFGPEWGESPIRLTATEGHRISDLVLALTPEVELLGKVLSPDGQPVAGARIRLLTGRAGESVLFPTADGFTSDSAGEFRFHAPEGAQVEARHPEYTSARAEVTPSVALSRRMELTLGRRTGALEDGGTRATGTEGLAGRVVDSRSAPLPGALVSVRTAARAYPAVFGDPMGYEALTDGEGRFTVEGLEPGTYDITAHQMGLAPARLKDIAAGRKDLTLILAEGTKLVGSVRDAASGAPISSFSVSVMLKVGPLQRESFTQLSFIDAQGHYALAGLPIGSYVVQVAAPGYAPAEAPVEVPDGASSPVRADFALSRGARLTGRVVEADDSQRPIAQARVSVEGTLDTGALSVRFDALSDTKGDFAIDGLPPQEVSLYVAAEGHHSRVLSNVRARPGTVEPLVIALRKTKPGEEPQVELVGIGAVLAARDDALVLGQVVEGGGAAEAGLAVGDSILRIDGVSVVELGFAGSINRIRGPENSRVVLSIRRGQAGDAGTGPGVDVPVTRRRLQQ</sequence>
<dbReference type="SMART" id="SM00228">
    <property type="entry name" value="PDZ"/>
    <property type="match status" value="1"/>
</dbReference>
<gene>
    <name evidence="4" type="ORF">SYV04_09950</name>
</gene>
<reference evidence="4 5" key="1">
    <citation type="submission" date="2023-12" db="EMBL/GenBank/DDBJ databases">
        <title>the genome sequence of Hyalangium sp. s54d21.</title>
        <authorList>
            <person name="Zhang X."/>
        </authorList>
    </citation>
    <scope>NUCLEOTIDE SEQUENCE [LARGE SCALE GENOMIC DNA]</scope>
    <source>
        <strain evidence="5">s54d21</strain>
    </source>
</reference>
<dbReference type="InterPro" id="IPR013784">
    <property type="entry name" value="Carb-bd-like_fold"/>
</dbReference>
<dbReference type="SUPFAM" id="SSF49464">
    <property type="entry name" value="Carboxypeptidase regulatory domain-like"/>
    <property type="match status" value="3"/>
</dbReference>
<dbReference type="Proteomes" id="UP001291309">
    <property type="component" value="Unassembled WGS sequence"/>
</dbReference>
<feature type="compositionally biased region" description="Pro residues" evidence="1">
    <location>
        <begin position="46"/>
        <end position="58"/>
    </location>
</feature>
<evidence type="ECO:0000313" key="5">
    <source>
        <dbReference type="Proteomes" id="UP001291309"/>
    </source>
</evidence>
<dbReference type="SUPFAM" id="SSF50156">
    <property type="entry name" value="PDZ domain-like"/>
    <property type="match status" value="1"/>
</dbReference>
<keyword evidence="2" id="KW-1133">Transmembrane helix</keyword>
<keyword evidence="2" id="KW-0812">Transmembrane</keyword>
<dbReference type="Pfam" id="PF17820">
    <property type="entry name" value="PDZ_6"/>
    <property type="match status" value="1"/>
</dbReference>
<feature type="domain" description="PDZ" evidence="3">
    <location>
        <begin position="544"/>
        <end position="631"/>
    </location>
</feature>
<keyword evidence="2" id="KW-0472">Membrane</keyword>
<dbReference type="InterPro" id="IPR008969">
    <property type="entry name" value="CarboxyPept-like_regulatory"/>
</dbReference>
<name>A0ABU5GZU1_9BACT</name>
<feature type="transmembrane region" description="Helical" evidence="2">
    <location>
        <begin position="7"/>
        <end position="25"/>
    </location>
</feature>
<evidence type="ECO:0000256" key="2">
    <source>
        <dbReference type="SAM" id="Phobius"/>
    </source>
</evidence>
<dbReference type="Gene3D" id="2.30.42.10">
    <property type="match status" value="1"/>
</dbReference>
<accession>A0ABU5GZU1</accession>
<dbReference type="SUPFAM" id="SSF49452">
    <property type="entry name" value="Starch-binding domain-like"/>
    <property type="match status" value="1"/>
</dbReference>
<evidence type="ECO:0000259" key="3">
    <source>
        <dbReference type="PROSITE" id="PS50106"/>
    </source>
</evidence>
<proteinExistence type="predicted"/>
<dbReference type="Gene3D" id="2.60.40.1120">
    <property type="entry name" value="Carboxypeptidase-like, regulatory domain"/>
    <property type="match status" value="5"/>
</dbReference>
<dbReference type="InterPro" id="IPR001478">
    <property type="entry name" value="PDZ"/>
</dbReference>
<dbReference type="RefSeq" id="WP_321545439.1">
    <property type="nucleotide sequence ID" value="NZ_JAXIVS010000003.1"/>
</dbReference>
<feature type="region of interest" description="Disordered" evidence="1">
    <location>
        <begin position="33"/>
        <end position="62"/>
    </location>
</feature>
<dbReference type="Pfam" id="PF13620">
    <property type="entry name" value="CarboxypepD_reg"/>
    <property type="match status" value="5"/>
</dbReference>
<keyword evidence="5" id="KW-1185">Reference proteome</keyword>
<evidence type="ECO:0000313" key="4">
    <source>
        <dbReference type="EMBL" id="MDY7226712.1"/>
    </source>
</evidence>
<dbReference type="SUPFAM" id="SSF49478">
    <property type="entry name" value="Cna protein B-type domain"/>
    <property type="match status" value="1"/>
</dbReference>
<comment type="caution">
    <text evidence="4">The sequence shown here is derived from an EMBL/GenBank/DDBJ whole genome shotgun (WGS) entry which is preliminary data.</text>
</comment>
<dbReference type="PROSITE" id="PS50106">
    <property type="entry name" value="PDZ"/>
    <property type="match status" value="1"/>
</dbReference>
<protein>
    <submittedName>
        <fullName evidence="4">Carboxypeptidase regulatory-like domain-containing protein</fullName>
    </submittedName>
</protein>
<dbReference type="InterPro" id="IPR036034">
    <property type="entry name" value="PDZ_sf"/>
</dbReference>
<feature type="region of interest" description="Disordered" evidence="1">
    <location>
        <begin position="632"/>
        <end position="653"/>
    </location>
</feature>
<evidence type="ECO:0000256" key="1">
    <source>
        <dbReference type="SAM" id="MobiDB-lite"/>
    </source>
</evidence>
<dbReference type="EMBL" id="JAXIVS010000003">
    <property type="protein sequence ID" value="MDY7226712.1"/>
    <property type="molecule type" value="Genomic_DNA"/>
</dbReference>
<dbReference type="InterPro" id="IPR041489">
    <property type="entry name" value="PDZ_6"/>
</dbReference>